<name>A0AAW3MVK0_9BURK</name>
<reference evidence="1 2" key="1">
    <citation type="submission" date="2015-11" db="EMBL/GenBank/DDBJ databases">
        <title>Expanding the genomic diversity of Burkholderia species for the development of highly accurate diagnostics.</title>
        <authorList>
            <person name="Sahl J."/>
            <person name="Keim P."/>
            <person name="Wagner D."/>
        </authorList>
    </citation>
    <scope>NUCLEOTIDE SEQUENCE [LARGE SCALE GENOMIC DNA]</scope>
    <source>
        <strain evidence="1 2">MSMB1808WGS</strain>
    </source>
</reference>
<evidence type="ECO:0000313" key="2">
    <source>
        <dbReference type="Proteomes" id="UP000056453"/>
    </source>
</evidence>
<dbReference type="Proteomes" id="UP000056453">
    <property type="component" value="Unassembled WGS sequence"/>
</dbReference>
<comment type="caution">
    <text evidence="1">The sequence shown here is derived from an EMBL/GenBank/DDBJ whole genome shotgun (WGS) entry which is preliminary data.</text>
</comment>
<sequence length="152" mass="16681">MARLNHVPSVVILKLGRDWQAQALPSGVPLGPKRRCYENAGTLALERPELTYVEGYACPPGLIPVHHAWCVDAQGRVIDNTLADPGNAQYFGVPISRDQLQTSVEETRHWGILAEHMTPERLAACLADVQSGAWPADEAAAKEVHDLLRPFL</sequence>
<evidence type="ECO:0000313" key="1">
    <source>
        <dbReference type="EMBL" id="KVP97810.1"/>
    </source>
</evidence>
<gene>
    <name evidence="1" type="ORF">WJ96_04370</name>
</gene>
<dbReference type="EMBL" id="LPBJ01000047">
    <property type="protein sequence ID" value="KVP97810.1"/>
    <property type="molecule type" value="Genomic_DNA"/>
</dbReference>
<keyword evidence="2" id="KW-1185">Reference proteome</keyword>
<protein>
    <submittedName>
        <fullName evidence="1">Uncharacterized protein</fullName>
    </submittedName>
</protein>
<accession>A0AAW3MVK0</accession>
<proteinExistence type="predicted"/>
<organism evidence="1 2">
    <name type="scientific">Burkholderia ubonensis</name>
    <dbReference type="NCBI Taxonomy" id="101571"/>
    <lineage>
        <taxon>Bacteria</taxon>
        <taxon>Pseudomonadati</taxon>
        <taxon>Pseudomonadota</taxon>
        <taxon>Betaproteobacteria</taxon>
        <taxon>Burkholderiales</taxon>
        <taxon>Burkholderiaceae</taxon>
        <taxon>Burkholderia</taxon>
        <taxon>Burkholderia cepacia complex</taxon>
    </lineage>
</organism>
<dbReference type="AlphaFoldDB" id="A0AAW3MVK0"/>